<dbReference type="InterPro" id="IPR017946">
    <property type="entry name" value="PLC-like_Pdiesterase_TIM-brl"/>
</dbReference>
<proteinExistence type="predicted"/>
<name>A0AAE0N306_9PEZI</name>
<comment type="caution">
    <text evidence="1">The sequence shown here is derived from an EMBL/GenBank/DDBJ whole genome shotgun (WGS) entry which is preliminary data.</text>
</comment>
<dbReference type="PANTHER" id="PTHR13593:SF143">
    <property type="entry name" value="PHOSPHATIDYLINOSITOL-SPECIFIC PHOSPHOLIPASE C X DOMAIN-CONTAINING PROTEIN"/>
    <property type="match status" value="1"/>
</dbReference>
<dbReference type="PANTHER" id="PTHR13593">
    <property type="match status" value="1"/>
</dbReference>
<evidence type="ECO:0000313" key="2">
    <source>
        <dbReference type="Proteomes" id="UP001285441"/>
    </source>
</evidence>
<reference evidence="1" key="1">
    <citation type="journal article" date="2023" name="Mol. Phylogenet. Evol.">
        <title>Genome-scale phylogeny and comparative genomics of the fungal order Sordariales.</title>
        <authorList>
            <person name="Hensen N."/>
            <person name="Bonometti L."/>
            <person name="Westerberg I."/>
            <person name="Brannstrom I.O."/>
            <person name="Guillou S."/>
            <person name="Cros-Aarteil S."/>
            <person name="Calhoun S."/>
            <person name="Haridas S."/>
            <person name="Kuo A."/>
            <person name="Mondo S."/>
            <person name="Pangilinan J."/>
            <person name="Riley R."/>
            <person name="LaButti K."/>
            <person name="Andreopoulos B."/>
            <person name="Lipzen A."/>
            <person name="Chen C."/>
            <person name="Yan M."/>
            <person name="Daum C."/>
            <person name="Ng V."/>
            <person name="Clum A."/>
            <person name="Steindorff A."/>
            <person name="Ohm R.A."/>
            <person name="Martin F."/>
            <person name="Silar P."/>
            <person name="Natvig D.O."/>
            <person name="Lalanne C."/>
            <person name="Gautier V."/>
            <person name="Ament-Velasquez S.L."/>
            <person name="Kruys A."/>
            <person name="Hutchinson M.I."/>
            <person name="Powell A.J."/>
            <person name="Barry K."/>
            <person name="Miller A.N."/>
            <person name="Grigoriev I.V."/>
            <person name="Debuchy R."/>
            <person name="Gladieux P."/>
            <person name="Hiltunen Thoren M."/>
            <person name="Johannesson H."/>
        </authorList>
    </citation>
    <scope>NUCLEOTIDE SEQUENCE</scope>
    <source>
        <strain evidence="1">CBS 232.78</strain>
    </source>
</reference>
<dbReference type="GO" id="GO:0008081">
    <property type="term" value="F:phosphoric diester hydrolase activity"/>
    <property type="evidence" value="ECO:0007669"/>
    <property type="project" value="InterPro"/>
</dbReference>
<sequence>MAAPEKIGKGAGLVKTALSRLTSPPSSDTTCAATNRQLGHVIIPGSHDAGMGVWTHSWLGVPANTQTQALNFYEQLVARARYFDLRVVKYRDNNQEYLAAHVSDKLSGNVMGGGGESVQSILHGINRSYKETPGEAIILWVRYLNRLPNTLVGHKADTRLMNISFDNFKLITDVGWSASPSIERRNMSEFMDSVIPQSDRVNGYQRWF</sequence>
<reference evidence="1" key="2">
    <citation type="submission" date="2023-06" db="EMBL/GenBank/DDBJ databases">
        <authorList>
            <consortium name="Lawrence Berkeley National Laboratory"/>
            <person name="Haridas S."/>
            <person name="Hensen N."/>
            <person name="Bonometti L."/>
            <person name="Westerberg I."/>
            <person name="Brannstrom I.O."/>
            <person name="Guillou S."/>
            <person name="Cros-Aarteil S."/>
            <person name="Calhoun S."/>
            <person name="Kuo A."/>
            <person name="Mondo S."/>
            <person name="Pangilinan J."/>
            <person name="Riley R."/>
            <person name="LaButti K."/>
            <person name="Andreopoulos B."/>
            <person name="Lipzen A."/>
            <person name="Chen C."/>
            <person name="Yanf M."/>
            <person name="Daum C."/>
            <person name="Ng V."/>
            <person name="Clum A."/>
            <person name="Steindorff A."/>
            <person name="Ohm R."/>
            <person name="Martin F."/>
            <person name="Silar P."/>
            <person name="Natvig D."/>
            <person name="Lalanne C."/>
            <person name="Gautier V."/>
            <person name="Ament-velasquez S.L."/>
            <person name="Kruys A."/>
            <person name="Hutchinson M.I."/>
            <person name="Powell A.J."/>
            <person name="Barry K."/>
            <person name="Miller A.N."/>
            <person name="Grigoriev I.V."/>
            <person name="Debuchy R."/>
            <person name="Gladieux P."/>
            <person name="Thoren M.H."/>
            <person name="Johannesson H."/>
        </authorList>
    </citation>
    <scope>NUCLEOTIDE SEQUENCE</scope>
    <source>
        <strain evidence="1">CBS 232.78</strain>
    </source>
</reference>
<dbReference type="InterPro" id="IPR051057">
    <property type="entry name" value="PI-PLC_domain"/>
</dbReference>
<accession>A0AAE0N306</accession>
<organism evidence="1 2">
    <name type="scientific">Podospora didyma</name>
    <dbReference type="NCBI Taxonomy" id="330526"/>
    <lineage>
        <taxon>Eukaryota</taxon>
        <taxon>Fungi</taxon>
        <taxon>Dikarya</taxon>
        <taxon>Ascomycota</taxon>
        <taxon>Pezizomycotina</taxon>
        <taxon>Sordariomycetes</taxon>
        <taxon>Sordariomycetidae</taxon>
        <taxon>Sordariales</taxon>
        <taxon>Podosporaceae</taxon>
        <taxon>Podospora</taxon>
    </lineage>
</organism>
<dbReference type="GO" id="GO:0006629">
    <property type="term" value="P:lipid metabolic process"/>
    <property type="evidence" value="ECO:0007669"/>
    <property type="project" value="InterPro"/>
</dbReference>
<dbReference type="EMBL" id="JAULSW010000010">
    <property type="protein sequence ID" value="KAK3368355.1"/>
    <property type="molecule type" value="Genomic_DNA"/>
</dbReference>
<dbReference type="Gene3D" id="3.20.20.190">
    <property type="entry name" value="Phosphatidylinositol (PI) phosphodiesterase"/>
    <property type="match status" value="1"/>
</dbReference>
<dbReference type="PROSITE" id="PS50007">
    <property type="entry name" value="PIPLC_X_DOMAIN"/>
    <property type="match status" value="1"/>
</dbReference>
<dbReference type="SUPFAM" id="SSF51695">
    <property type="entry name" value="PLC-like phosphodiesterases"/>
    <property type="match status" value="1"/>
</dbReference>
<keyword evidence="2" id="KW-1185">Reference proteome</keyword>
<evidence type="ECO:0000313" key="1">
    <source>
        <dbReference type="EMBL" id="KAK3368355.1"/>
    </source>
</evidence>
<dbReference type="Proteomes" id="UP001285441">
    <property type="component" value="Unassembled WGS sequence"/>
</dbReference>
<gene>
    <name evidence="1" type="ORF">B0H63DRAFT_534531</name>
</gene>
<dbReference type="AlphaFoldDB" id="A0AAE0N306"/>
<protein>
    <submittedName>
        <fullName evidence="1">PLC-like phosphodiesterase</fullName>
    </submittedName>
</protein>